<gene>
    <name evidence="1" type="ORF">DNTS_033543</name>
</gene>
<evidence type="ECO:0000313" key="1">
    <source>
        <dbReference type="EMBL" id="TRY59304.1"/>
    </source>
</evidence>
<comment type="caution">
    <text evidence="1">The sequence shown here is derived from an EMBL/GenBank/DDBJ whole genome shotgun (WGS) entry which is preliminary data.</text>
</comment>
<dbReference type="EMBL" id="SRMA01027134">
    <property type="protein sequence ID" value="TRY59304.1"/>
    <property type="molecule type" value="Genomic_DNA"/>
</dbReference>
<reference evidence="1 2" key="1">
    <citation type="journal article" date="2019" name="Sci. Data">
        <title>Hybrid genome assembly and annotation of Danionella translucida.</title>
        <authorList>
            <person name="Kadobianskyi M."/>
            <person name="Schulze L."/>
            <person name="Schuelke M."/>
            <person name="Judkewitz B."/>
        </authorList>
    </citation>
    <scope>NUCLEOTIDE SEQUENCE [LARGE SCALE GENOMIC DNA]</scope>
    <source>
        <strain evidence="1 2">Bolton</strain>
    </source>
</reference>
<evidence type="ECO:0000313" key="2">
    <source>
        <dbReference type="Proteomes" id="UP000316079"/>
    </source>
</evidence>
<name>A0A553N1J9_9TELE</name>
<proteinExistence type="predicted"/>
<keyword evidence="2" id="KW-1185">Reference proteome</keyword>
<organism evidence="1 2">
    <name type="scientific">Danionella cerebrum</name>
    <dbReference type="NCBI Taxonomy" id="2873325"/>
    <lineage>
        <taxon>Eukaryota</taxon>
        <taxon>Metazoa</taxon>
        <taxon>Chordata</taxon>
        <taxon>Craniata</taxon>
        <taxon>Vertebrata</taxon>
        <taxon>Euteleostomi</taxon>
        <taxon>Actinopterygii</taxon>
        <taxon>Neopterygii</taxon>
        <taxon>Teleostei</taxon>
        <taxon>Ostariophysi</taxon>
        <taxon>Cypriniformes</taxon>
        <taxon>Danionidae</taxon>
        <taxon>Danioninae</taxon>
        <taxon>Danionella</taxon>
    </lineage>
</organism>
<protein>
    <submittedName>
        <fullName evidence="1">Uncharacterized protein</fullName>
    </submittedName>
</protein>
<dbReference type="Proteomes" id="UP000316079">
    <property type="component" value="Unassembled WGS sequence"/>
</dbReference>
<accession>A0A553N1J9</accession>
<sequence length="44" mass="5027">MFFCCSTLSFLQHSSSDRSLRRKCLLLQIQLLQLVTPVSPSIQT</sequence>
<dbReference type="AlphaFoldDB" id="A0A553N1J9"/>